<dbReference type="Proteomes" id="UP000298111">
    <property type="component" value="Unassembled WGS sequence"/>
</dbReference>
<evidence type="ECO:0000313" key="2">
    <source>
        <dbReference type="EMBL" id="TGG86216.1"/>
    </source>
</evidence>
<feature type="compositionally biased region" description="Basic and acidic residues" evidence="1">
    <location>
        <begin position="28"/>
        <end position="38"/>
    </location>
</feature>
<accession>A0A6C1CDW9</accession>
<feature type="compositionally biased region" description="Basic and acidic residues" evidence="1">
    <location>
        <begin position="97"/>
        <end position="117"/>
    </location>
</feature>
<feature type="compositionally biased region" description="Acidic residues" evidence="1">
    <location>
        <begin position="66"/>
        <end position="82"/>
    </location>
</feature>
<dbReference type="EMBL" id="RCIY01000040">
    <property type="protein sequence ID" value="TGG86216.1"/>
    <property type="molecule type" value="Genomic_DNA"/>
</dbReference>
<reference evidence="2 3" key="1">
    <citation type="submission" date="2018-10" db="EMBL/GenBank/DDBJ databases">
        <title>Isolation of pseudouridimycin from Streptomyces albus DSM 40763.</title>
        <authorList>
            <person name="Rosenqvist P."/>
            <person name="Metsae-Ketelae M."/>
            <person name="Virta P."/>
        </authorList>
    </citation>
    <scope>NUCLEOTIDE SEQUENCE [LARGE SCALE GENOMIC DNA]</scope>
    <source>
        <strain evidence="2 3">DSM 40763</strain>
    </source>
</reference>
<name>A0A6C1CDW9_9ACTN</name>
<sequence>MIAAVVAAAVVALALITASVLYLTRDGSQADDKADDKPSTSPAAPSDEPGTEPSSEPSGDSSTDFPDLDEDDEPSEEPDEGASDVPLPTFLLQVGDCYDRSEEREGAVERRDCDGPHDAEVVSREKITGDYSTDSGVRLEADSLCRSSLRNKAAKQPSGTVGGTLITYPKAENVGTSFSYVTCSLTAGKNKKLQKPLV</sequence>
<organism evidence="2 3">
    <name type="scientific">Streptomyces albus</name>
    <dbReference type="NCBI Taxonomy" id="1888"/>
    <lineage>
        <taxon>Bacteria</taxon>
        <taxon>Bacillati</taxon>
        <taxon>Actinomycetota</taxon>
        <taxon>Actinomycetes</taxon>
        <taxon>Kitasatosporales</taxon>
        <taxon>Streptomycetaceae</taxon>
        <taxon>Streptomyces</taxon>
    </lineage>
</organism>
<comment type="caution">
    <text evidence="2">The sequence shown here is derived from an EMBL/GenBank/DDBJ whole genome shotgun (WGS) entry which is preliminary data.</text>
</comment>
<dbReference type="AlphaFoldDB" id="A0A6C1CDW9"/>
<evidence type="ECO:0000256" key="1">
    <source>
        <dbReference type="SAM" id="MobiDB-lite"/>
    </source>
</evidence>
<evidence type="ECO:0000313" key="3">
    <source>
        <dbReference type="Proteomes" id="UP000298111"/>
    </source>
</evidence>
<proteinExistence type="predicted"/>
<gene>
    <name evidence="2" type="ORF">D8771_07450</name>
</gene>
<protein>
    <submittedName>
        <fullName evidence="2">Uncharacterized protein</fullName>
    </submittedName>
</protein>
<feature type="region of interest" description="Disordered" evidence="1">
    <location>
        <begin position="26"/>
        <end position="117"/>
    </location>
</feature>